<organism evidence="3">
    <name type="scientific">Acromyrmex echinatior</name>
    <name type="common">Panamanian leafcutter ant</name>
    <name type="synonym">Acromyrmex octospinosus echinatior</name>
    <dbReference type="NCBI Taxonomy" id="103372"/>
    <lineage>
        <taxon>Eukaryota</taxon>
        <taxon>Metazoa</taxon>
        <taxon>Ecdysozoa</taxon>
        <taxon>Arthropoda</taxon>
        <taxon>Hexapoda</taxon>
        <taxon>Insecta</taxon>
        <taxon>Pterygota</taxon>
        <taxon>Neoptera</taxon>
        <taxon>Endopterygota</taxon>
        <taxon>Hymenoptera</taxon>
        <taxon>Apocrita</taxon>
        <taxon>Aculeata</taxon>
        <taxon>Formicoidea</taxon>
        <taxon>Formicidae</taxon>
        <taxon>Myrmicinae</taxon>
        <taxon>Acromyrmex</taxon>
    </lineage>
</organism>
<dbReference type="EMBL" id="GL888485">
    <property type="protein sequence ID" value="EGI60222.1"/>
    <property type="molecule type" value="Genomic_DNA"/>
</dbReference>
<gene>
    <name evidence="2" type="ORF">G5I_11583</name>
</gene>
<evidence type="ECO:0000313" key="3">
    <source>
        <dbReference type="Proteomes" id="UP000007755"/>
    </source>
</evidence>
<evidence type="ECO:0000256" key="1">
    <source>
        <dbReference type="SAM" id="MobiDB-lite"/>
    </source>
</evidence>
<reference evidence="2" key="1">
    <citation type="submission" date="2011-02" db="EMBL/GenBank/DDBJ databases">
        <title>The genome of the leaf-cutting ant Acromyrmex echinatior suggests key adaptations to social evolution and fungus farming.</title>
        <authorList>
            <person name="Nygaard S."/>
            <person name="Zhang G."/>
        </authorList>
    </citation>
    <scope>NUCLEOTIDE SEQUENCE</scope>
</reference>
<dbReference type="Proteomes" id="UP000007755">
    <property type="component" value="Unassembled WGS sequence"/>
</dbReference>
<sequence length="79" mass="8772">MPSHSSAEGERHRKEEKRGNVGRPPTRKPEHTGHMSTGGENFWLPKGPCGRSSGAYVLDIELEKELPGYPASPESFREL</sequence>
<protein>
    <submittedName>
        <fullName evidence="2">Uncharacterized protein</fullName>
    </submittedName>
</protein>
<feature type="compositionally biased region" description="Basic and acidic residues" evidence="1">
    <location>
        <begin position="7"/>
        <end position="19"/>
    </location>
</feature>
<accession>F4X002</accession>
<evidence type="ECO:0000313" key="2">
    <source>
        <dbReference type="EMBL" id="EGI60222.1"/>
    </source>
</evidence>
<proteinExistence type="predicted"/>
<dbReference type="AlphaFoldDB" id="F4X002"/>
<keyword evidence="3" id="KW-1185">Reference proteome</keyword>
<dbReference type="InParanoid" id="F4X002"/>
<feature type="region of interest" description="Disordered" evidence="1">
    <location>
        <begin position="1"/>
        <end position="48"/>
    </location>
</feature>
<name>F4X002_ACREC</name>